<proteinExistence type="predicted"/>
<dbReference type="CDD" id="cd06339">
    <property type="entry name" value="PBP1_YraM_LppC_lipoprotein-like"/>
    <property type="match status" value="1"/>
</dbReference>
<reference evidence="3 4" key="1">
    <citation type="submission" date="2020-04" db="EMBL/GenBank/DDBJ databases">
        <title>Salinimonas sp. HHU 13199.</title>
        <authorList>
            <person name="Cui X."/>
            <person name="Zhang D."/>
        </authorList>
    </citation>
    <scope>NUCLEOTIDE SEQUENCE [LARGE SCALE GENOMIC DNA]</scope>
    <source>
        <strain evidence="3 4">HHU 13199</strain>
    </source>
</reference>
<keyword evidence="1" id="KW-0472">Membrane</keyword>
<dbReference type="Pfam" id="PF04348">
    <property type="entry name" value="LppC"/>
    <property type="match status" value="1"/>
</dbReference>
<feature type="chain" id="PRO_5047406136" evidence="2">
    <location>
        <begin position="32"/>
        <end position="643"/>
    </location>
</feature>
<protein>
    <submittedName>
        <fullName evidence="3">Penicillin-binding protein activator</fullName>
    </submittedName>
</protein>
<dbReference type="RefSeq" id="WP_191024889.1">
    <property type="nucleotide sequence ID" value="NZ_JABBXD010000005.1"/>
</dbReference>
<feature type="signal peptide" evidence="2">
    <location>
        <begin position="1"/>
        <end position="31"/>
    </location>
</feature>
<dbReference type="InterPro" id="IPR007443">
    <property type="entry name" value="LpoA"/>
</dbReference>
<comment type="caution">
    <text evidence="3">The sequence shown here is derived from an EMBL/GenBank/DDBJ whole genome shotgun (WGS) entry which is preliminary data.</text>
</comment>
<dbReference type="EMBL" id="JABBXD010000005">
    <property type="protein sequence ID" value="MBD3586165.1"/>
    <property type="molecule type" value="Genomic_DNA"/>
</dbReference>
<name>A0ABR8LIX3_9ALTE</name>
<evidence type="ECO:0000313" key="4">
    <source>
        <dbReference type="Proteomes" id="UP000624419"/>
    </source>
</evidence>
<dbReference type="InterPro" id="IPR028082">
    <property type="entry name" value="Peripla_BP_I"/>
</dbReference>
<organism evidence="3 4">
    <name type="scientific">Salinimonas profundi</name>
    <dbReference type="NCBI Taxonomy" id="2729140"/>
    <lineage>
        <taxon>Bacteria</taxon>
        <taxon>Pseudomonadati</taxon>
        <taxon>Pseudomonadota</taxon>
        <taxon>Gammaproteobacteria</taxon>
        <taxon>Alteromonadales</taxon>
        <taxon>Alteromonadaceae</taxon>
        <taxon>Alteromonas/Salinimonas group</taxon>
        <taxon>Salinimonas</taxon>
    </lineage>
</organism>
<sequence>MQLNSQGRLSLSCCALVLVLTIAGCTSPVSRAPEKNPIATNTIPVVEKVEQSPESLLLRAEQMGPDADQKQVTRILLDAATAYLQREQPARAQQILLSLISQPLDAPERRRTKTLIAQSYMNDPAADTEQLINLLTPLANDEQVKTHQLTLLTHLYERQQNYLDAAASYVQIMPDAPQAVERVWQWVNNVPASEIKQNASRYNDLQPYFALQNLIEENGLHAAQFKKALSRFTRVYRGSSLVTYLPENITKAAGLRRAGIQQATVMLPLSGRYKATGMAVKDGILAAYYDQLSRSGSNSVPQLRFVDTNGKSGEALISAIGDSQWVIGPLLKETLDLMLPMLPRDIHLLALNRPDDTSPVTLSTIDSPLIPEEFAVPAAAPVPATWFALAPEDEAYQLADHIAQKGYRSPIVVAANNTIYQRLLDAFEARWQRHHSEDDKPHTLNIVTFDDSGTLKDGITDALGVAQSKSRIDQIRYMVNEKLHNVTRNRRDIDAIVVFASPEQTELLNPMVEASLSPFDGKTVPVYTTSRSMEYDSGKNQWRDLQNVRFIDMPWMLPQNRWPEFTRTANALWPDRSTAFSRFFAFGVDAYQMLPNVQQMALLPQVSLEGLTGKLSVDKDGRVIRTLPQARINNQQIIPVTGE</sequence>
<dbReference type="Gene3D" id="3.40.50.2300">
    <property type="match status" value="2"/>
</dbReference>
<evidence type="ECO:0000313" key="3">
    <source>
        <dbReference type="EMBL" id="MBD3586165.1"/>
    </source>
</evidence>
<dbReference type="PANTHER" id="PTHR38038:SF1">
    <property type="entry name" value="PENICILLIN-BINDING PROTEIN ACTIVATOR LPOA"/>
    <property type="match status" value="1"/>
</dbReference>
<evidence type="ECO:0000256" key="2">
    <source>
        <dbReference type="SAM" id="SignalP"/>
    </source>
</evidence>
<dbReference type="PANTHER" id="PTHR38038">
    <property type="entry name" value="PENICILLIN-BINDING PROTEIN ACTIVATOR LPOA"/>
    <property type="match status" value="1"/>
</dbReference>
<gene>
    <name evidence="3" type="ORF">HHX48_10475</name>
</gene>
<dbReference type="SUPFAM" id="SSF53822">
    <property type="entry name" value="Periplasmic binding protein-like I"/>
    <property type="match status" value="1"/>
</dbReference>
<dbReference type="Proteomes" id="UP000624419">
    <property type="component" value="Unassembled WGS sequence"/>
</dbReference>
<keyword evidence="4" id="KW-1185">Reference proteome</keyword>
<evidence type="ECO:0000256" key="1">
    <source>
        <dbReference type="ARBA" id="ARBA00023136"/>
    </source>
</evidence>
<keyword evidence="2" id="KW-0732">Signal</keyword>
<accession>A0ABR8LIX3</accession>